<evidence type="ECO:0000256" key="2">
    <source>
        <dbReference type="ARBA" id="ARBA00022448"/>
    </source>
</evidence>
<keyword evidence="13" id="KW-1185">Reference proteome</keyword>
<keyword evidence="4 10" id="KW-1133">Transmembrane helix</keyword>
<reference evidence="12 13" key="1">
    <citation type="submission" date="2024-02" db="EMBL/GenBank/DDBJ databases">
        <authorList>
            <person name="Daric V."/>
            <person name="Darras S."/>
        </authorList>
    </citation>
    <scope>NUCLEOTIDE SEQUENCE [LARGE SCALE GENOMIC DNA]</scope>
</reference>
<feature type="region of interest" description="Disordered" evidence="9">
    <location>
        <begin position="988"/>
        <end position="1007"/>
    </location>
</feature>
<feature type="transmembrane region" description="Helical" evidence="10">
    <location>
        <begin position="563"/>
        <end position="586"/>
    </location>
</feature>
<feature type="transmembrane region" description="Helical" evidence="10">
    <location>
        <begin position="702"/>
        <end position="720"/>
    </location>
</feature>
<keyword evidence="2" id="KW-0813">Transport</keyword>
<organism evidence="12 13">
    <name type="scientific">Clavelina lepadiformis</name>
    <name type="common">Light-bulb sea squirt</name>
    <name type="synonym">Ascidia lepadiformis</name>
    <dbReference type="NCBI Taxonomy" id="159417"/>
    <lineage>
        <taxon>Eukaryota</taxon>
        <taxon>Metazoa</taxon>
        <taxon>Chordata</taxon>
        <taxon>Tunicata</taxon>
        <taxon>Ascidiacea</taxon>
        <taxon>Aplousobranchia</taxon>
        <taxon>Clavelinidae</taxon>
        <taxon>Clavelina</taxon>
    </lineage>
</organism>
<gene>
    <name evidence="12" type="ORF">CVLEPA_LOCUS21146</name>
</gene>
<dbReference type="Pfam" id="PF00520">
    <property type="entry name" value="Ion_trans"/>
    <property type="match status" value="1"/>
</dbReference>
<dbReference type="PANTHER" id="PTHR10117">
    <property type="entry name" value="TRANSIENT RECEPTOR POTENTIAL CHANNEL"/>
    <property type="match status" value="1"/>
</dbReference>
<dbReference type="InterPro" id="IPR036770">
    <property type="entry name" value="Ankyrin_rpt-contain_sf"/>
</dbReference>
<feature type="region of interest" description="Disordered" evidence="9">
    <location>
        <begin position="123"/>
        <end position="158"/>
    </location>
</feature>
<evidence type="ECO:0000256" key="10">
    <source>
        <dbReference type="SAM" id="Phobius"/>
    </source>
</evidence>
<dbReference type="EMBL" id="CAWYQH010000108">
    <property type="protein sequence ID" value="CAK8689185.1"/>
    <property type="molecule type" value="Genomic_DNA"/>
</dbReference>
<evidence type="ECO:0000256" key="6">
    <source>
        <dbReference type="ARBA" id="ARBA00023136"/>
    </source>
</evidence>
<accession>A0ABP0GC39</accession>
<keyword evidence="5" id="KW-0406">Ion transport</keyword>
<feature type="transmembrane region" description="Helical" evidence="10">
    <location>
        <begin position="531"/>
        <end position="551"/>
    </location>
</feature>
<dbReference type="Proteomes" id="UP001642483">
    <property type="component" value="Unassembled WGS sequence"/>
</dbReference>
<dbReference type="PRINTS" id="PR01097">
    <property type="entry name" value="TRNSRECEPTRP"/>
</dbReference>
<comment type="subcellular location">
    <subcellularLocation>
        <location evidence="1">Membrane</location>
        <topology evidence="1">Multi-pass membrane protein</topology>
    </subcellularLocation>
</comment>
<comment type="catalytic activity">
    <reaction evidence="8">
        <text>Ca(2+)(in) = Ca(2+)(out)</text>
        <dbReference type="Rhea" id="RHEA:29671"/>
        <dbReference type="ChEBI" id="CHEBI:29108"/>
    </reaction>
</comment>
<dbReference type="SUPFAM" id="SSF48403">
    <property type="entry name" value="Ankyrin repeat"/>
    <property type="match status" value="1"/>
</dbReference>
<name>A0ABP0GC39_CLALP</name>
<feature type="transmembrane region" description="Helical" evidence="10">
    <location>
        <begin position="606"/>
        <end position="623"/>
    </location>
</feature>
<feature type="compositionally biased region" description="Polar residues" evidence="9">
    <location>
        <begin position="989"/>
        <end position="1007"/>
    </location>
</feature>
<keyword evidence="3 10" id="KW-0812">Transmembrane</keyword>
<evidence type="ECO:0000313" key="12">
    <source>
        <dbReference type="EMBL" id="CAK8689185.1"/>
    </source>
</evidence>
<evidence type="ECO:0000256" key="8">
    <source>
        <dbReference type="ARBA" id="ARBA00036634"/>
    </source>
</evidence>
<evidence type="ECO:0000256" key="1">
    <source>
        <dbReference type="ARBA" id="ARBA00004141"/>
    </source>
</evidence>
<evidence type="ECO:0000256" key="3">
    <source>
        <dbReference type="ARBA" id="ARBA00022692"/>
    </source>
</evidence>
<dbReference type="Pfam" id="PF12796">
    <property type="entry name" value="Ank_2"/>
    <property type="match status" value="1"/>
</dbReference>
<dbReference type="SMART" id="SM00248">
    <property type="entry name" value="ANK"/>
    <property type="match status" value="4"/>
</dbReference>
<dbReference type="InterPro" id="IPR005821">
    <property type="entry name" value="Ion_trans_dom"/>
</dbReference>
<evidence type="ECO:0000256" key="5">
    <source>
        <dbReference type="ARBA" id="ARBA00023065"/>
    </source>
</evidence>
<dbReference type="InterPro" id="IPR002153">
    <property type="entry name" value="TRPC_channel"/>
</dbReference>
<feature type="region of interest" description="Disordered" evidence="9">
    <location>
        <begin position="936"/>
        <end position="959"/>
    </location>
</feature>
<evidence type="ECO:0000256" key="7">
    <source>
        <dbReference type="ARBA" id="ARBA00023303"/>
    </source>
</evidence>
<feature type="region of interest" description="Disordered" evidence="9">
    <location>
        <begin position="216"/>
        <end position="250"/>
    </location>
</feature>
<feature type="transmembrane region" description="Helical" evidence="10">
    <location>
        <begin position="848"/>
        <end position="869"/>
    </location>
</feature>
<sequence length="1007" mass="115343">MSTRRLCSDDDRKVESSFYGNKFKSPRQILGFRDHIQQSSMNSDKKIMTLERMGKRGDNKDNGYALTLPRRHNSHYAKFLSLSNFACSYFNKHTSHIQEEELTYLKAVESGDLETVENILKENGSADDSDCEGDKKLNGDGAVSNDKNDVFHDGSLGGFPTEIEAEKLPRSENEVIVEMVELDQSTPVEARSAPNKRTPVRTKFSSNKLWKKVKGTTPTPLPVTLTKDPSPRRTDSPYLKAKNSQNPSKPITFNRNCKDQWGRSAMFIAMLHQNVEMLELLLTYKVEIDECLYHAIDFGYYDIVELFMKYDKDTTQVITGEDSFYPPGLTPIQLAAHKNDYVMLKILHSHNFRITGQADKRDSSKKSKKSQADNKTVLEKAWDRSNNEILYYRAMASPAYLVMMFNEGFEGNTQKWDFLEEIFLLYRKLKKKASDEPTVRSLYLPLAEQVEEFACDLLSEARCSHDLVSLLRFDPPGQARMISQRSFLMPVHRAIEVRMKRFVAHDNSQLAISTLRLGTLFKQDHGWRTNMTRILLGLIFPILCLAFIVAPESKIGRLLRNPVVNMSCHITSEIFFLLLMVLRLILLTTGDASCDCLGWPPSPLDYVVLVWVLARIVNVIKKLREMNLFNTVANVWQLNDMASNLLFTFIIALKIYDSVTFDDPNRGYDCNAFSNPNAILAGTNMTYQDSCDRSKWSVEDSWHIAISEAALALVYLLIFVRAMEMLYTDRTFGPLQLSLDKMLLDTMRFLTIFLVTFFAFACAMTQVFWSYGRTNHGTNATVKHQRCLDPPEENSTCYPVYSNLGDSVLEQYWTLYGYGWGSEPPQATSLPGENKEMTVIISETSGQIVSMLFHLWAVVVMLNVLVAMLSHSFDRVRDNAELEWKFHRSEMWMKFIRKGIYPRPPPMNLIPSPRDLKSVFRYIKNSFKKCCCIKSSPSRHNAKRNGASGEDITSSTRENQKYREAVTRIATRYMRRYLLPDFRHDDVSINRSTGGRRGSTTIEESNA</sequence>
<protein>
    <recommendedName>
        <fullName evidence="11">Ion transport domain-containing protein</fullName>
    </recommendedName>
</protein>
<evidence type="ECO:0000313" key="13">
    <source>
        <dbReference type="Proteomes" id="UP001642483"/>
    </source>
</evidence>
<dbReference type="PANTHER" id="PTHR10117:SF54">
    <property type="entry name" value="TRANSIENT RECEPTOR POTENTIAL-GAMMA PROTEIN"/>
    <property type="match status" value="1"/>
</dbReference>
<feature type="compositionally biased region" description="Low complexity" evidence="9">
    <location>
        <begin position="216"/>
        <end position="228"/>
    </location>
</feature>
<dbReference type="InterPro" id="IPR002110">
    <property type="entry name" value="Ankyrin_rpt"/>
</dbReference>
<keyword evidence="6 10" id="KW-0472">Membrane</keyword>
<keyword evidence="7" id="KW-0407">Ion channel</keyword>
<proteinExistence type="predicted"/>
<dbReference type="Gene3D" id="1.25.40.20">
    <property type="entry name" value="Ankyrin repeat-containing domain"/>
    <property type="match status" value="1"/>
</dbReference>
<evidence type="ECO:0000256" key="9">
    <source>
        <dbReference type="SAM" id="MobiDB-lite"/>
    </source>
</evidence>
<feature type="transmembrane region" description="Helical" evidence="10">
    <location>
        <begin position="749"/>
        <end position="769"/>
    </location>
</feature>
<feature type="domain" description="Ion transport" evidence="11">
    <location>
        <begin position="573"/>
        <end position="880"/>
    </location>
</feature>
<comment type="caution">
    <text evidence="12">The sequence shown here is derived from an EMBL/GenBank/DDBJ whole genome shotgun (WGS) entry which is preliminary data.</text>
</comment>
<evidence type="ECO:0000259" key="11">
    <source>
        <dbReference type="Pfam" id="PF00520"/>
    </source>
</evidence>
<evidence type="ECO:0000256" key="4">
    <source>
        <dbReference type="ARBA" id="ARBA00022989"/>
    </source>
</evidence>